<dbReference type="SUPFAM" id="SSF56219">
    <property type="entry name" value="DNase I-like"/>
    <property type="match status" value="1"/>
</dbReference>
<dbReference type="KEGG" id="eaj:Q3M24_19470"/>
<dbReference type="InterPro" id="IPR005135">
    <property type="entry name" value="Endo/exonuclease/phosphatase"/>
</dbReference>
<proteinExistence type="predicted"/>
<dbReference type="PANTHER" id="PTHR42834">
    <property type="entry name" value="ENDONUCLEASE/EXONUCLEASE/PHOSPHATASE FAMILY PROTEIN (AFU_ORTHOLOGUE AFUA_3G09210)"/>
    <property type="match status" value="1"/>
</dbReference>
<keyword evidence="2" id="KW-0378">Hydrolase</keyword>
<dbReference type="EMBL" id="CP159373">
    <property type="protein sequence ID" value="XCN72449.1"/>
    <property type="molecule type" value="Genomic_DNA"/>
</dbReference>
<reference evidence="2" key="1">
    <citation type="journal article" date="2024" name="Syst. Appl. Microbiol.">
        <title>First single-strain enrichments of Electrothrix cable bacteria, description of E. aestuarii sp. nov. and E. rattekaaiensis sp. nov., and proposal of a cable bacteria taxonomy following the rules of the SeqCode.</title>
        <authorList>
            <person name="Plum-Jensen L.E."/>
            <person name="Schramm A."/>
            <person name="Marshall I.P.G."/>
        </authorList>
    </citation>
    <scope>NUCLEOTIDE SEQUENCE</scope>
    <source>
        <strain evidence="2">Rat1</strain>
    </source>
</reference>
<dbReference type="Pfam" id="PF03372">
    <property type="entry name" value="Exo_endo_phos"/>
    <property type="match status" value="1"/>
</dbReference>
<dbReference type="GO" id="GO:0004519">
    <property type="term" value="F:endonuclease activity"/>
    <property type="evidence" value="ECO:0007669"/>
    <property type="project" value="UniProtKB-KW"/>
</dbReference>
<reference evidence="2" key="2">
    <citation type="submission" date="2024-06" db="EMBL/GenBank/DDBJ databases">
        <authorList>
            <person name="Plum-Jensen L.E."/>
            <person name="Schramm A."/>
            <person name="Marshall I.P.G."/>
        </authorList>
    </citation>
    <scope>NUCLEOTIDE SEQUENCE</scope>
    <source>
        <strain evidence="2">Rat1</strain>
    </source>
</reference>
<feature type="domain" description="Endonuclease/exonuclease/phosphatase" evidence="1">
    <location>
        <begin position="31"/>
        <end position="273"/>
    </location>
</feature>
<keyword evidence="2" id="KW-0255">Endonuclease</keyword>
<dbReference type="InterPro" id="IPR036691">
    <property type="entry name" value="Endo/exonu/phosph_ase_sf"/>
</dbReference>
<organism evidence="2">
    <name type="scientific">Candidatus Electrothrix aestuarii</name>
    <dbReference type="NCBI Taxonomy" id="3062594"/>
    <lineage>
        <taxon>Bacteria</taxon>
        <taxon>Pseudomonadati</taxon>
        <taxon>Thermodesulfobacteriota</taxon>
        <taxon>Desulfobulbia</taxon>
        <taxon>Desulfobulbales</taxon>
        <taxon>Desulfobulbaceae</taxon>
        <taxon>Candidatus Electrothrix</taxon>
    </lineage>
</organism>
<name>A0AAU8LUA0_9BACT</name>
<protein>
    <submittedName>
        <fullName evidence="2">Endonuclease/exonuclease/phosphatase family protein</fullName>
    </submittedName>
</protein>
<evidence type="ECO:0000313" key="2">
    <source>
        <dbReference type="EMBL" id="XCN72449.1"/>
    </source>
</evidence>
<dbReference type="PANTHER" id="PTHR42834:SF1">
    <property type="entry name" value="ENDONUCLEASE_EXONUCLEASE_PHOSPHATASE FAMILY PROTEIN (AFU_ORTHOLOGUE AFUA_3G09210)"/>
    <property type="match status" value="1"/>
</dbReference>
<dbReference type="Gene3D" id="3.60.10.10">
    <property type="entry name" value="Endonuclease/exonuclease/phosphatase"/>
    <property type="match status" value="1"/>
</dbReference>
<gene>
    <name evidence="2" type="ORF">Q3M24_19470</name>
</gene>
<dbReference type="AlphaFoldDB" id="A0AAU8LUA0"/>
<sequence length="288" mass="33057">MSFTLATFNTFWLFDNEEPLKRWGERLPEGGLEEKIRITAEAILSIGPNGPDIIALQEVEGPVTLDPLLEKLQEQDSAYRYFWCSDTLDPFTGQNVAVISKHPISIKPVTRLDQTTLKYVDHREREKIGSLGKFLRVDLEVDDDIFTLFVVHLKSRRGGTENTRLLREVQGMIVRRLMRPRIEQGSPSSPCFVGVVGDFNDEPKTLPLDIIQGKRDTSYNLESATQGLPEEEKWTYIHNDVKQQLDHILLNKFSHERIIDAGFTRIDRTVSDHDAVWVTIDLKKQVTR</sequence>
<accession>A0AAU8LUA0</accession>
<keyword evidence="2" id="KW-0540">Nuclease</keyword>
<evidence type="ECO:0000259" key="1">
    <source>
        <dbReference type="Pfam" id="PF03372"/>
    </source>
</evidence>